<gene>
    <name evidence="1" type="ORF">C8F04DRAFT_1074622</name>
</gene>
<keyword evidence="2" id="KW-1185">Reference proteome</keyword>
<evidence type="ECO:0000313" key="1">
    <source>
        <dbReference type="EMBL" id="KAJ7042730.1"/>
    </source>
</evidence>
<dbReference type="Proteomes" id="UP001218188">
    <property type="component" value="Unassembled WGS sequence"/>
</dbReference>
<organism evidence="1 2">
    <name type="scientific">Mycena alexandri</name>
    <dbReference type="NCBI Taxonomy" id="1745969"/>
    <lineage>
        <taxon>Eukaryota</taxon>
        <taxon>Fungi</taxon>
        <taxon>Dikarya</taxon>
        <taxon>Basidiomycota</taxon>
        <taxon>Agaricomycotina</taxon>
        <taxon>Agaricomycetes</taxon>
        <taxon>Agaricomycetidae</taxon>
        <taxon>Agaricales</taxon>
        <taxon>Marasmiineae</taxon>
        <taxon>Mycenaceae</taxon>
        <taxon>Mycena</taxon>
    </lineage>
</organism>
<proteinExistence type="predicted"/>
<name>A0AAD6TCW3_9AGAR</name>
<reference evidence="1" key="1">
    <citation type="submission" date="2023-03" db="EMBL/GenBank/DDBJ databases">
        <title>Massive genome expansion in bonnet fungi (Mycena s.s.) driven by repeated elements and novel gene families across ecological guilds.</title>
        <authorList>
            <consortium name="Lawrence Berkeley National Laboratory"/>
            <person name="Harder C.B."/>
            <person name="Miyauchi S."/>
            <person name="Viragh M."/>
            <person name="Kuo A."/>
            <person name="Thoen E."/>
            <person name="Andreopoulos B."/>
            <person name="Lu D."/>
            <person name="Skrede I."/>
            <person name="Drula E."/>
            <person name="Henrissat B."/>
            <person name="Morin E."/>
            <person name="Kohler A."/>
            <person name="Barry K."/>
            <person name="LaButti K."/>
            <person name="Morin E."/>
            <person name="Salamov A."/>
            <person name="Lipzen A."/>
            <person name="Mereny Z."/>
            <person name="Hegedus B."/>
            <person name="Baldrian P."/>
            <person name="Stursova M."/>
            <person name="Weitz H."/>
            <person name="Taylor A."/>
            <person name="Grigoriev I.V."/>
            <person name="Nagy L.G."/>
            <person name="Martin F."/>
            <person name="Kauserud H."/>
        </authorList>
    </citation>
    <scope>NUCLEOTIDE SEQUENCE</scope>
    <source>
        <strain evidence="1">CBHHK200</strain>
    </source>
</reference>
<sequence>MRNRHKIEGTLSLPPYRRVFKNCTWQIESSARLSLFPSLLGLHYLCHTFTFRRFDTTHPCSVLALPPPVSALVLSPKSCYRVFLTPFAKRRVDRSRSLVNKGVREDSPLGCMYWRSPRCDAEGSLVAPRHQYNRTAPSLLGSTYKWTFPILKLGRRCCTDPPRA</sequence>
<evidence type="ECO:0000313" key="2">
    <source>
        <dbReference type="Proteomes" id="UP001218188"/>
    </source>
</evidence>
<accession>A0AAD6TCW3</accession>
<dbReference type="EMBL" id="JARJCM010000011">
    <property type="protein sequence ID" value="KAJ7042730.1"/>
    <property type="molecule type" value="Genomic_DNA"/>
</dbReference>
<comment type="caution">
    <text evidence="1">The sequence shown here is derived from an EMBL/GenBank/DDBJ whole genome shotgun (WGS) entry which is preliminary data.</text>
</comment>
<dbReference type="AlphaFoldDB" id="A0AAD6TCW3"/>
<protein>
    <submittedName>
        <fullName evidence="1">Uncharacterized protein</fullName>
    </submittedName>
</protein>